<accession>A0A7D7MH19</accession>
<sequence length="397" mass="45391">MNEEWDIELLEQTDSMISFNWTPTDEISRVKKNGEVVYMGTQATFRDDGLSPGEVIRYTIERQSPQGKWIPALKLLTGTEKRDPDCINQLEQIVLSTIVSHKRVSLAWGAIDGIDAYDIYRDGELVTKTHRTQFTDRDVPEDREVTYWVRARRPVDRTESPLRKIKSIAATLFGVLNVGSSQEQAAVEKFWLSKKIAPLNQLLAEGPDKAAELKWHLRYLTFLPDNILKNPNLTSPNPYFQGDNRSFDPEAKQYRSLSNCIVNLTAPQSTFDFDKDIGTSIAYNWRQKFRKADVASSEGVSAKIIEDTDQKTEFRLYHSVGNPLTTSPNIDYEVSATFYRNGVYNLIGVHDQSPNHEIYLKLGDQGSWQTLHQTESEGLAWMADPIAAHYWRFSNFL</sequence>
<keyword evidence="2" id="KW-1185">Reference proteome</keyword>
<gene>
    <name evidence="1" type="ORF">H1Q58_01470</name>
</gene>
<evidence type="ECO:0000313" key="1">
    <source>
        <dbReference type="EMBL" id="QMT17727.1"/>
    </source>
</evidence>
<dbReference type="Proteomes" id="UP000514716">
    <property type="component" value="Chromosome"/>
</dbReference>
<dbReference type="EMBL" id="CP059540">
    <property type="protein sequence ID" value="QMT17727.1"/>
    <property type="molecule type" value="Genomic_DNA"/>
</dbReference>
<organism evidence="1 2">
    <name type="scientific">Planococcus maritimus</name>
    <dbReference type="NCBI Taxonomy" id="192421"/>
    <lineage>
        <taxon>Bacteria</taxon>
        <taxon>Bacillati</taxon>
        <taxon>Bacillota</taxon>
        <taxon>Bacilli</taxon>
        <taxon>Bacillales</taxon>
        <taxon>Caryophanaceae</taxon>
        <taxon>Planococcus</taxon>
    </lineage>
</organism>
<evidence type="ECO:0000313" key="2">
    <source>
        <dbReference type="Proteomes" id="UP000514716"/>
    </source>
</evidence>
<dbReference type="AlphaFoldDB" id="A0A7D7MH19"/>
<dbReference type="InterPro" id="IPR021631">
    <property type="entry name" value="DUF3238"/>
</dbReference>
<protein>
    <submittedName>
        <fullName evidence="1">DUF3238 domain-containing protein</fullName>
    </submittedName>
</protein>
<reference evidence="1 2" key="1">
    <citation type="submission" date="2020-07" db="EMBL/GenBank/DDBJ databases">
        <title>Screening of a cold-adapted Planococcus bacterium producing protease in traditional shrimp paste and protease identification by genome sequencing.</title>
        <authorList>
            <person name="Gao R."/>
            <person name="Leng W."/>
            <person name="Chu Q."/>
            <person name="Wu X."/>
            <person name="Liu H."/>
            <person name="Li X."/>
        </authorList>
    </citation>
    <scope>NUCLEOTIDE SEQUENCE [LARGE SCALE GENOMIC DNA]</scope>
    <source>
        <strain evidence="1 2">XJ11</strain>
    </source>
</reference>
<dbReference type="RefSeq" id="WP_182092307.1">
    <property type="nucleotide sequence ID" value="NZ_CP059540.1"/>
</dbReference>
<proteinExistence type="predicted"/>
<dbReference type="InterPro" id="IPR013783">
    <property type="entry name" value="Ig-like_fold"/>
</dbReference>
<dbReference type="Gene3D" id="2.60.40.10">
    <property type="entry name" value="Immunoglobulins"/>
    <property type="match status" value="1"/>
</dbReference>
<dbReference type="Pfam" id="PF11579">
    <property type="entry name" value="DUF3238"/>
    <property type="match status" value="1"/>
</dbReference>
<name>A0A7D7MH19_PLAMR</name>
<dbReference type="KEGG" id="pdec:H1Q58_01470"/>